<evidence type="ECO:0000313" key="2">
    <source>
        <dbReference type="EMBL" id="GFO32208.1"/>
    </source>
</evidence>
<feature type="region of interest" description="Disordered" evidence="1">
    <location>
        <begin position="80"/>
        <end position="120"/>
    </location>
</feature>
<gene>
    <name evidence="2" type="ORF">PoB_005871300</name>
</gene>
<reference evidence="2 3" key="1">
    <citation type="journal article" date="2021" name="Elife">
        <title>Chloroplast acquisition without the gene transfer in kleptoplastic sea slugs, Plakobranchus ocellatus.</title>
        <authorList>
            <person name="Maeda T."/>
            <person name="Takahashi S."/>
            <person name="Yoshida T."/>
            <person name="Shimamura S."/>
            <person name="Takaki Y."/>
            <person name="Nagai Y."/>
            <person name="Toyoda A."/>
            <person name="Suzuki Y."/>
            <person name="Arimoto A."/>
            <person name="Ishii H."/>
            <person name="Satoh N."/>
            <person name="Nishiyama T."/>
            <person name="Hasebe M."/>
            <person name="Maruyama T."/>
            <person name="Minagawa J."/>
            <person name="Obokata J."/>
            <person name="Shigenobu S."/>
        </authorList>
    </citation>
    <scope>NUCLEOTIDE SEQUENCE [LARGE SCALE GENOMIC DNA]</scope>
</reference>
<comment type="caution">
    <text evidence="2">The sequence shown here is derived from an EMBL/GenBank/DDBJ whole genome shotgun (WGS) entry which is preliminary data.</text>
</comment>
<organism evidence="2 3">
    <name type="scientific">Plakobranchus ocellatus</name>
    <dbReference type="NCBI Taxonomy" id="259542"/>
    <lineage>
        <taxon>Eukaryota</taxon>
        <taxon>Metazoa</taxon>
        <taxon>Spiralia</taxon>
        <taxon>Lophotrochozoa</taxon>
        <taxon>Mollusca</taxon>
        <taxon>Gastropoda</taxon>
        <taxon>Heterobranchia</taxon>
        <taxon>Euthyneura</taxon>
        <taxon>Panpulmonata</taxon>
        <taxon>Sacoglossa</taxon>
        <taxon>Placobranchoidea</taxon>
        <taxon>Plakobranchidae</taxon>
        <taxon>Plakobranchus</taxon>
    </lineage>
</organism>
<evidence type="ECO:0000256" key="1">
    <source>
        <dbReference type="SAM" id="MobiDB-lite"/>
    </source>
</evidence>
<name>A0AAV4CKM3_9GAST</name>
<sequence>MDVVVVIHHATVSLPRGITSTQHSPSPMFPGLTPSTWRLDGPAGLVLVVSKKKSLHAISLKFMLYHNSFTMVPLSKSKTNVYGNSDDDGNGNGNVDDSGYVDGYGYGNTNTKTNANNSTN</sequence>
<dbReference type="AlphaFoldDB" id="A0AAV4CKM3"/>
<accession>A0AAV4CKM3</accession>
<protein>
    <submittedName>
        <fullName evidence="2">Uncharacterized protein</fullName>
    </submittedName>
</protein>
<feature type="compositionally biased region" description="Low complexity" evidence="1">
    <location>
        <begin position="93"/>
        <end position="120"/>
    </location>
</feature>
<dbReference type="Proteomes" id="UP000735302">
    <property type="component" value="Unassembled WGS sequence"/>
</dbReference>
<evidence type="ECO:0000313" key="3">
    <source>
        <dbReference type="Proteomes" id="UP000735302"/>
    </source>
</evidence>
<keyword evidence="3" id="KW-1185">Reference proteome</keyword>
<dbReference type="EMBL" id="BLXT01006571">
    <property type="protein sequence ID" value="GFO32208.1"/>
    <property type="molecule type" value="Genomic_DNA"/>
</dbReference>
<proteinExistence type="predicted"/>